<evidence type="ECO:0000256" key="4">
    <source>
        <dbReference type="ARBA" id="ARBA00023136"/>
    </source>
</evidence>
<feature type="transmembrane region" description="Helical" evidence="6">
    <location>
        <begin position="43"/>
        <end position="62"/>
    </location>
</feature>
<dbReference type="Pfam" id="PF04357">
    <property type="entry name" value="TamB"/>
    <property type="match status" value="1"/>
</dbReference>
<name>A0A369Q8Q5_9SPHN</name>
<comment type="subcellular location">
    <subcellularLocation>
        <location evidence="1">Membrane</location>
        <topology evidence="1">Single-pass membrane protein</topology>
    </subcellularLocation>
</comment>
<keyword evidence="3 6" id="KW-1133">Transmembrane helix</keyword>
<evidence type="ECO:0000256" key="5">
    <source>
        <dbReference type="SAM" id="MobiDB-lite"/>
    </source>
</evidence>
<dbReference type="EMBL" id="QBKA01000002">
    <property type="protein sequence ID" value="RDC61283.1"/>
    <property type="molecule type" value="Genomic_DNA"/>
</dbReference>
<dbReference type="Proteomes" id="UP000253727">
    <property type="component" value="Unassembled WGS sequence"/>
</dbReference>
<dbReference type="RefSeq" id="WP_115367266.1">
    <property type="nucleotide sequence ID" value="NZ_QBKA01000002.1"/>
</dbReference>
<evidence type="ECO:0000256" key="3">
    <source>
        <dbReference type="ARBA" id="ARBA00022989"/>
    </source>
</evidence>
<reference evidence="8 9" key="1">
    <citation type="submission" date="2018-04" db="EMBL/GenBank/DDBJ databases">
        <title>Altererythrobacter sp. HME9302 genome sequencing and assembly.</title>
        <authorList>
            <person name="Kang H."/>
            <person name="Kim H."/>
            <person name="Joh K."/>
        </authorList>
    </citation>
    <scope>NUCLEOTIDE SEQUENCE [LARGE SCALE GENOMIC DNA]</scope>
    <source>
        <strain evidence="8 9">HME9302</strain>
    </source>
</reference>
<evidence type="ECO:0000313" key="9">
    <source>
        <dbReference type="Proteomes" id="UP000253727"/>
    </source>
</evidence>
<feature type="region of interest" description="Disordered" evidence="5">
    <location>
        <begin position="1"/>
        <end position="33"/>
    </location>
</feature>
<accession>A0A369Q8Q5</accession>
<evidence type="ECO:0000256" key="6">
    <source>
        <dbReference type="SAM" id="Phobius"/>
    </source>
</evidence>
<evidence type="ECO:0000256" key="1">
    <source>
        <dbReference type="ARBA" id="ARBA00004167"/>
    </source>
</evidence>
<keyword evidence="2 6" id="KW-0812">Transmembrane</keyword>
<gene>
    <name evidence="8" type="ORF">HME9302_02504</name>
</gene>
<dbReference type="PANTHER" id="PTHR36985:SF1">
    <property type="entry name" value="TRANSLOCATION AND ASSEMBLY MODULE SUBUNIT TAMB"/>
    <property type="match status" value="1"/>
</dbReference>
<keyword evidence="4 6" id="KW-0472">Membrane</keyword>
<evidence type="ECO:0000259" key="7">
    <source>
        <dbReference type="Pfam" id="PF04357"/>
    </source>
</evidence>
<dbReference type="GO" id="GO:0009306">
    <property type="term" value="P:protein secretion"/>
    <property type="evidence" value="ECO:0007669"/>
    <property type="project" value="InterPro"/>
</dbReference>
<comment type="caution">
    <text evidence="8">The sequence shown here is derived from an EMBL/GenBank/DDBJ whole genome shotgun (WGS) entry which is preliminary data.</text>
</comment>
<feature type="domain" description="Translocation and assembly module TamB C-terminal" evidence="7">
    <location>
        <begin position="1074"/>
        <end position="1426"/>
    </location>
</feature>
<sequence length="1426" mass="149946">MTDPTVIDAGTEPDAVDRVEERERHPERASGQRHNWPKTIAKWVGIVLLGLVALAALVLFGLNTGPGKRFIANQIEGLEFENGMEVRVGRIEGSIYGEMTLHDLEIADPKGVFLTVPQVALDYSPFKALRSHIDITSAVAERVILARLPEFADTPPSDDPLLPDLDIDIGRLEIDQFIAEAPVSGERRVLSLLGEAHISDGRAQVQASGGTVAGRGRAGGDRFVLDLDAVPEDNRLALDLDLNAPADGVIAALSGLTDPLTVKLSGKGSWESWNGRLVSDLAGSAFARLDLTARDGVFTVKGPTRIARLLQGQAQAQALLGPITNVDLTATPEDRRVDLAGNISSDAFRLNTNGIIDLATNGFDGFKASFVLLKPSVLAENLRGSGLRGIVTLDGAFATPVVDYTINANRIVMNDMGLQNLTASGEARIDADRIMIPISARIGRITGLDTVAGGSLANVRLDGDLAIEGPRILSDNMRLRSDRIDAGLILVADMSTGLYTGAVDGRIDNYRVESVGIFDIETDIDLQTEGDGFALAGRVNLRSRQIANEGVRDFLGGNAVAAADVRYGSDGVARFSNLTVRAPLVRITGGSGSYSPDGRIAFNGTAFTDAYGKVGVRVAGTITNPEATILADNPDFGIGLANLDAKITGADGGYRLNARGDTDYGLLTADVILKQGANLAIDVRSANLGGVDFNGALVQTASGPFAGRLNATGNGFDGVVRLGAEGQYQEALVNLRARNATMPGPMALSIGRAIVDARVVLYDTPYVVADAQLADTQLGAAFISTARAKIDYRGGRGTARLLATGESGVPFRVAANADLQPDLWRAAIKGKARGISFATTSPARIVPGDGNYRLLPTRIDFGRGNLRLAGNYGEGALKVQSRLDKIDLDIVNAFMPGLGINGNATGSLDFAQADNAFPRADARLSIRNFTRTTAVSVSQPVNVNFVGKLLADGGDARAVIRRRGSVIGRLNLSLTPLPPGTGPWTTRLLEAPLGGGVRYNGPADTLFSLAGQPDQRLSGPIGIAADFSCRVSDPCLNGIIRAKNLTYENQTYGTRLANMAIEGKFNGSRLEITRLQAAAGNGTVSASGFVGLASDSGYPMNVVIKLDDARLAESDALSASANGDLRLTKAAGQTALLAGTLRLPETRYEVVRQGAAEIPVLSGVRFKPPKGPVRITGDEPANVATGAFSLLRLDIGLRAPEKLYVSGMGLESEWSADFKLTGTSAAPVMAGQVNLIRGTLGFAGRSFELKEGRIGFTGGRTINPTIRLVASDDIEDVTVNVNVTGRAYDPQVAFSSSPGLPQDEIVSRILFGNSVGNLSAIQAVQLAASLNSLRSTGGGLNPLGKLRSATGVDRLRIVGPDDTTGQGTALAAGQYITDDIYIELVTDARGFTATQLEISLTPALSILSRAGGSGGTDVNVRYRKNY</sequence>
<dbReference type="InterPro" id="IPR007452">
    <property type="entry name" value="TamB_C"/>
</dbReference>
<evidence type="ECO:0000313" key="8">
    <source>
        <dbReference type="EMBL" id="RDC61283.1"/>
    </source>
</evidence>
<dbReference type="OrthoDB" id="7784409at2"/>
<evidence type="ECO:0000256" key="2">
    <source>
        <dbReference type="ARBA" id="ARBA00022692"/>
    </source>
</evidence>
<organism evidence="8 9">
    <name type="scientific">Alteripontixanthobacter maritimus</name>
    <dbReference type="NCBI Taxonomy" id="2161824"/>
    <lineage>
        <taxon>Bacteria</taxon>
        <taxon>Pseudomonadati</taxon>
        <taxon>Pseudomonadota</taxon>
        <taxon>Alphaproteobacteria</taxon>
        <taxon>Sphingomonadales</taxon>
        <taxon>Erythrobacteraceae</taxon>
        <taxon>Alteripontixanthobacter</taxon>
    </lineage>
</organism>
<feature type="compositionally biased region" description="Basic and acidic residues" evidence="5">
    <location>
        <begin position="15"/>
        <end position="30"/>
    </location>
</feature>
<keyword evidence="9" id="KW-1185">Reference proteome</keyword>
<protein>
    <recommendedName>
        <fullName evidence="7">Translocation and assembly module TamB C-terminal domain-containing protein</fullName>
    </recommendedName>
</protein>
<proteinExistence type="predicted"/>
<dbReference type="PANTHER" id="PTHR36985">
    <property type="entry name" value="TRANSLOCATION AND ASSEMBLY MODULE SUBUNIT TAMB"/>
    <property type="match status" value="1"/>
</dbReference>
<dbReference type="GO" id="GO:0005886">
    <property type="term" value="C:plasma membrane"/>
    <property type="evidence" value="ECO:0007669"/>
    <property type="project" value="InterPro"/>
</dbReference>